<evidence type="ECO:0000313" key="4">
    <source>
        <dbReference type="Proteomes" id="UP001152320"/>
    </source>
</evidence>
<sequence>MSSGSDEYEDTESVSHSRGRYRSERLQKPRTASTTSSLSSRVVQITRSLKDTNRNINAVDDLLDDYKDVNERQAKAIERLRENLAKSTGQLREERKKKHYSHQQHESRTLHASDLDESGDKSHRYNPTSPLREYRVSGGSSKGYSRHTPGVRFDESNDEVHGLHQAVRDLSSEQLRLGAELNREIHMRNKQQHDVKKEFEQHNESIRASQQPHAGSQSADRVEQRLKEIQNELRQQRLEQEAKERYDRDRIKESEERKQVARERESLEKEKRQMFSEVKSMVSSQRRDEEKVLREQLLEAESDKARLIAELHASRQNLERSEGTKSDLEQKIDKLSQDFIRSKEEQRSLQEKLSHYQQALEEEGIPLSRQQRREQRIRAPLINSTPSEPFETYAQQQQEIDRVKKEKEIESLRQQLTEVTSIRDADEMRSQIHKNERDREKMLEHINTLRKELEEKDKNQSKLLHQLQDMTDTLAGSEQQRKLALSRLEDVQKQLRESSSMSEVEALKAGDQKRQLDESERKRLELKTKAQNIIRQWKVKCKRLEKELEIQQQSSSQSSDRYESTVRENENLKSQTAMVAQRMENLQKEMQDILERRAEQDEQLRLKDIEINHLKSEKIALDQDLRKSRGFIDKVDAELSGQQAKLSALNEEKRKQEEQVSSLKSSNHNLMKENQQLQDEAKKNSLMQSEQLKRYTQEVTQRKDLEHKLRQLEAECETVKEESKALSKKLNEEKETNEELMLRFKQAQQSMKEREGRDIQDLARKLKRERVESEAEIQALKIELAEQRAMCKSLRKQLERNKEEFEKERGDIGKLETENIKLKRRYNRMKASYDNQLQQNEVGDNRASHLHNQVQILQETCEKQLTDYEACLNGILREVDALLSVLGPEAPEETVLLSKSPSEAQLEGHPDRWLAEIKTKLQWAKEEVKNLIHQKRKLKLDLNRSMTEANDLLHNHKLEKSFIEDELEKQEHILHQLAASRKDLEIENLEKSQALSSLQRQVSTLESHIEKSTSLIDQVPDSLTTDGASLAQDLDKLQELQSEKDRINERYLRYQNTLTLLQQQLQDAKQLAS</sequence>
<feature type="region of interest" description="Disordered" evidence="2">
    <location>
        <begin position="197"/>
        <end position="222"/>
    </location>
</feature>
<evidence type="ECO:0000313" key="3">
    <source>
        <dbReference type="EMBL" id="KAJ8045976.1"/>
    </source>
</evidence>
<feature type="region of interest" description="Disordered" evidence="2">
    <location>
        <begin position="1"/>
        <end position="43"/>
    </location>
</feature>
<feature type="region of interest" description="Disordered" evidence="2">
    <location>
        <begin position="494"/>
        <end position="519"/>
    </location>
</feature>
<dbReference type="Proteomes" id="UP001152320">
    <property type="component" value="Chromosome 3"/>
</dbReference>
<dbReference type="OrthoDB" id="10046318at2759"/>
<feature type="region of interest" description="Disordered" evidence="2">
    <location>
        <begin position="87"/>
        <end position="152"/>
    </location>
</feature>
<organism evidence="3 4">
    <name type="scientific">Holothuria leucospilota</name>
    <name type="common">Black long sea cucumber</name>
    <name type="synonym">Mertensiothuria leucospilota</name>
    <dbReference type="NCBI Taxonomy" id="206669"/>
    <lineage>
        <taxon>Eukaryota</taxon>
        <taxon>Metazoa</taxon>
        <taxon>Echinodermata</taxon>
        <taxon>Eleutherozoa</taxon>
        <taxon>Echinozoa</taxon>
        <taxon>Holothuroidea</taxon>
        <taxon>Aspidochirotacea</taxon>
        <taxon>Aspidochirotida</taxon>
        <taxon>Holothuriidae</taxon>
        <taxon>Holothuria</taxon>
    </lineage>
</organism>
<feature type="coiled-coil region" evidence="1">
    <location>
        <begin position="967"/>
        <end position="1001"/>
    </location>
</feature>
<protein>
    <recommendedName>
        <fullName evidence="5">Centrosomal protein of 128 kDa</fullName>
    </recommendedName>
</protein>
<keyword evidence="1" id="KW-0175">Coiled coil</keyword>
<feature type="coiled-coil region" evidence="1">
    <location>
        <begin position="914"/>
        <end position="941"/>
    </location>
</feature>
<comment type="caution">
    <text evidence="3">The sequence shown here is derived from an EMBL/GenBank/DDBJ whole genome shotgun (WGS) entry which is preliminary data.</text>
</comment>
<feature type="compositionally biased region" description="Acidic residues" evidence="2">
    <location>
        <begin position="1"/>
        <end position="12"/>
    </location>
</feature>
<evidence type="ECO:0000256" key="2">
    <source>
        <dbReference type="SAM" id="MobiDB-lite"/>
    </source>
</evidence>
<feature type="compositionally biased region" description="Basic and acidic residues" evidence="2">
    <location>
        <begin position="560"/>
        <end position="569"/>
    </location>
</feature>
<feature type="coiled-coil region" evidence="1">
    <location>
        <begin position="1030"/>
        <end position="1071"/>
    </location>
</feature>
<reference evidence="3" key="1">
    <citation type="submission" date="2021-10" db="EMBL/GenBank/DDBJ databases">
        <title>Tropical sea cucumber genome reveals ecological adaptation and Cuvierian tubules defense mechanism.</title>
        <authorList>
            <person name="Chen T."/>
        </authorList>
    </citation>
    <scope>NUCLEOTIDE SEQUENCE</scope>
    <source>
        <strain evidence="3">Nanhai2018</strain>
        <tissue evidence="3">Muscle</tissue>
    </source>
</reference>
<keyword evidence="4" id="KW-1185">Reference proteome</keyword>
<feature type="region of interest" description="Disordered" evidence="2">
    <location>
        <begin position="648"/>
        <end position="669"/>
    </location>
</feature>
<feature type="compositionally biased region" description="Polar residues" evidence="2">
    <location>
        <begin position="659"/>
        <end position="669"/>
    </location>
</feature>
<feature type="compositionally biased region" description="Basic and acidic residues" evidence="2">
    <location>
        <begin position="505"/>
        <end position="519"/>
    </location>
</feature>
<feature type="region of interest" description="Disordered" evidence="2">
    <location>
        <begin position="235"/>
        <end position="283"/>
    </location>
</feature>
<name>A0A9Q1HIB7_HOLLE</name>
<gene>
    <name evidence="3" type="ORF">HOLleu_09114</name>
</gene>
<feature type="region of interest" description="Disordered" evidence="2">
    <location>
        <begin position="548"/>
        <end position="569"/>
    </location>
</feature>
<feature type="compositionally biased region" description="Basic and acidic residues" evidence="2">
    <location>
        <begin position="103"/>
        <end position="123"/>
    </location>
</feature>
<dbReference type="PANTHER" id="PTHR46657">
    <property type="entry name" value="CENTROSOMAL PROTEIN OF 128 KDA"/>
    <property type="match status" value="1"/>
</dbReference>
<dbReference type="InterPro" id="IPR026652">
    <property type="entry name" value="CEP128"/>
</dbReference>
<proteinExistence type="predicted"/>
<dbReference type="EMBL" id="JAIZAY010000003">
    <property type="protein sequence ID" value="KAJ8045976.1"/>
    <property type="molecule type" value="Genomic_DNA"/>
</dbReference>
<accession>A0A9Q1HIB7</accession>
<dbReference type="PANTHER" id="PTHR46657:SF1">
    <property type="entry name" value="CENTROSOMAL PROTEIN OF 128 KDA"/>
    <property type="match status" value="1"/>
</dbReference>
<evidence type="ECO:0008006" key="5">
    <source>
        <dbReference type="Google" id="ProtNLM"/>
    </source>
</evidence>
<feature type="compositionally biased region" description="Polar residues" evidence="2">
    <location>
        <begin position="206"/>
        <end position="219"/>
    </location>
</feature>
<dbReference type="GO" id="GO:0000922">
    <property type="term" value="C:spindle pole"/>
    <property type="evidence" value="ECO:0007669"/>
    <property type="project" value="TreeGrafter"/>
</dbReference>
<dbReference type="AlphaFoldDB" id="A0A9Q1HIB7"/>
<feature type="compositionally biased region" description="Low complexity" evidence="2">
    <location>
        <begin position="31"/>
        <end position="40"/>
    </location>
</feature>
<evidence type="ECO:0000256" key="1">
    <source>
        <dbReference type="SAM" id="Coils"/>
    </source>
</evidence>
<dbReference type="GO" id="GO:0005814">
    <property type="term" value="C:centriole"/>
    <property type="evidence" value="ECO:0007669"/>
    <property type="project" value="TreeGrafter"/>
</dbReference>
<feature type="compositionally biased region" description="Basic and acidic residues" evidence="2">
    <location>
        <begin position="235"/>
        <end position="274"/>
    </location>
</feature>